<reference evidence="13" key="1">
    <citation type="journal article" date="2020" name="Stud. Mycol.">
        <title>101 Dothideomycetes genomes: a test case for predicting lifestyles and emergence of pathogens.</title>
        <authorList>
            <person name="Haridas S."/>
            <person name="Albert R."/>
            <person name="Binder M."/>
            <person name="Bloem J."/>
            <person name="Labutti K."/>
            <person name="Salamov A."/>
            <person name="Andreopoulos B."/>
            <person name="Baker S."/>
            <person name="Barry K."/>
            <person name="Bills G."/>
            <person name="Bluhm B."/>
            <person name="Cannon C."/>
            <person name="Castanera R."/>
            <person name="Culley D."/>
            <person name="Daum C."/>
            <person name="Ezra D."/>
            <person name="Gonzalez J."/>
            <person name="Henrissat B."/>
            <person name="Kuo A."/>
            <person name="Liang C."/>
            <person name="Lipzen A."/>
            <person name="Lutzoni F."/>
            <person name="Magnuson J."/>
            <person name="Mondo S."/>
            <person name="Nolan M."/>
            <person name="Ohm R."/>
            <person name="Pangilinan J."/>
            <person name="Park H.-J."/>
            <person name="Ramirez L."/>
            <person name="Alfaro M."/>
            <person name="Sun H."/>
            <person name="Tritt A."/>
            <person name="Yoshinaga Y."/>
            <person name="Zwiers L.-H."/>
            <person name="Turgeon B."/>
            <person name="Goodwin S."/>
            <person name="Spatafora J."/>
            <person name="Crous P."/>
            <person name="Grigoriev I."/>
        </authorList>
    </citation>
    <scope>NUCLEOTIDE SEQUENCE</scope>
    <source>
        <strain evidence="13">CBS 113818</strain>
    </source>
</reference>
<feature type="compositionally biased region" description="Polar residues" evidence="11">
    <location>
        <begin position="128"/>
        <end position="142"/>
    </location>
</feature>
<organism evidence="13 14">
    <name type="scientific">Ophiobolus disseminans</name>
    <dbReference type="NCBI Taxonomy" id="1469910"/>
    <lineage>
        <taxon>Eukaryota</taxon>
        <taxon>Fungi</taxon>
        <taxon>Dikarya</taxon>
        <taxon>Ascomycota</taxon>
        <taxon>Pezizomycotina</taxon>
        <taxon>Dothideomycetes</taxon>
        <taxon>Pleosporomycetidae</taxon>
        <taxon>Pleosporales</taxon>
        <taxon>Pleosporineae</taxon>
        <taxon>Phaeosphaeriaceae</taxon>
        <taxon>Ophiobolus</taxon>
    </lineage>
</organism>
<dbReference type="SMART" id="SM00220">
    <property type="entry name" value="S_TKc"/>
    <property type="match status" value="1"/>
</dbReference>
<comment type="similarity">
    <text evidence="1">Belongs to the protein kinase superfamily. STE Ser/Thr protein kinase family. STE20 subfamily.</text>
</comment>
<feature type="compositionally biased region" description="Polar residues" evidence="11">
    <location>
        <begin position="860"/>
        <end position="876"/>
    </location>
</feature>
<feature type="region of interest" description="Disordered" evidence="11">
    <location>
        <begin position="1077"/>
        <end position="1124"/>
    </location>
</feature>
<evidence type="ECO:0000256" key="3">
    <source>
        <dbReference type="ARBA" id="ARBA00022527"/>
    </source>
</evidence>
<keyword evidence="3" id="KW-0723">Serine/threonine-protein kinase</keyword>
<dbReference type="AlphaFoldDB" id="A0A6A7AEP3"/>
<dbReference type="Pfam" id="PF00069">
    <property type="entry name" value="Pkinase"/>
    <property type="match status" value="1"/>
</dbReference>
<proteinExistence type="inferred from homology"/>
<feature type="region of interest" description="Disordered" evidence="11">
    <location>
        <begin position="1219"/>
        <end position="1241"/>
    </location>
</feature>
<dbReference type="InterPro" id="IPR011009">
    <property type="entry name" value="Kinase-like_dom_sf"/>
</dbReference>
<dbReference type="PANTHER" id="PTHR48012:SF10">
    <property type="entry name" value="FI20177P1"/>
    <property type="match status" value="1"/>
</dbReference>
<feature type="region of interest" description="Disordered" evidence="11">
    <location>
        <begin position="924"/>
        <end position="944"/>
    </location>
</feature>
<protein>
    <recommendedName>
        <fullName evidence="2">non-specific serine/threonine protein kinase</fullName>
        <ecNumber evidence="2">2.7.11.1</ecNumber>
    </recommendedName>
</protein>
<sequence length="1241" mass="138534">MLENNAILKLKRSHSDVDTLVPMGELTPPNTPDKKTETPITRPSRAFSWSKLTMPIKGKGPSSRSSRASSSAGKRPTISSPILDPRQPLCPPTPKDTTPSPTVSSRPTAQSSPGPRPPATLGLPVPESTHTAQRHSYSSSDPTAGYTPHACPRPPSRAPPPIPRAPSSLSVTSTLDSPLECISESQFEHCVRLAPLQLERLDSWFSKMEPMRLEPTRLQPPNGGTKYRAMQEAKQMEELVAERAKRAGEQEPPPYDFYELIGKGAYGRVYKGKNRDHGGLVAIKIIDIDNQDYQEMTTENLAQTIKEIDILQQLKNSKARPYVNIIEEARTVHNELWIVSEYASGGSVNTLMKPTHAIKDPGPGLPEKFIIPIARELALGLKYVHEAGVIHRDLKTNNVLILEDGRVQLCDFGVSGTLEPQKSKRTTIVGTPAWMAPELQQEWVKDADPRNPLRPIEIHYGNEIDIWAYGCTIHEMASGFPPHHRINQLELPNAGAPELEDDRFSQELKDFLAFVFQPDPKDRPTADQILEHPYLAGSTKLYPTFTLVKLVEEYYRWEQSGGARASLFNPYGAQAPDPLSMEDDDDDDNDWSFSTTEEFEQEHAPQFADPFAAPGQGFAGMNIPPMQDMGRFEQLQARFKEESIVRGQKRLNKLFDTSTTPYRYSMVESEDSSTGRPPSDLALREFNPGVHRETVIDLDFSLPSTEEPNIDLGEVPTIKANRMKSILREMEEEEERDALIQQEEELTKRATKDWKSEKRDTMAWSFPSEQPNRKTMEWSFPSEPAPAKRETMEWSFAAAQPQKPNRRTVEWTFDAAMAEGNYDAPRNRTSRRRETQDWKFPKADDSRKTQDFSFPMRSPAGSQNGHQASNSSSSPTLAPGFRPSLRYAATMPVGEDDFPRVSDSPESPLRTSMIDLDMAMVESYRPSTSGSDAIHTAGTVSDNPFNLEDQVQLSQNNHRASYHFQSKSEPNQTVPGLLTPQQQDEQGHAHARGVSSASQVQAQKPLPKDISSAPQHHMHRPSQRSQQIIWDGWSHSHAYGLGSDDQSPPMSVTTDTSLEDEDVDDLWDAFERTSMQSGRRMPAYAPLRSARRTDSQFSNLGSVTLDSESDDPNYPSYSSDSDYPVPMTQAQHYRKSRVSAGPNGRPLVDFPVPRGVEVEQLLGVEGDARHMAELLLKSAVELRDGTRAGRDLLRAMRLEEVAEENGDEGVSEGMGMGVREVDEEDEDGNGGTVRLVGRGSR</sequence>
<evidence type="ECO:0000256" key="10">
    <source>
        <dbReference type="PROSITE-ProRule" id="PRU10141"/>
    </source>
</evidence>
<evidence type="ECO:0000256" key="4">
    <source>
        <dbReference type="ARBA" id="ARBA00022679"/>
    </source>
</evidence>
<gene>
    <name evidence="13" type="ORF">CC86DRAFT_430869</name>
</gene>
<dbReference type="Gene3D" id="1.10.510.10">
    <property type="entry name" value="Transferase(Phosphotransferase) domain 1"/>
    <property type="match status" value="1"/>
</dbReference>
<name>A0A6A7AEP3_9PLEO</name>
<dbReference type="InterPro" id="IPR050629">
    <property type="entry name" value="STE20/SPS1-PAK"/>
</dbReference>
<keyword evidence="14" id="KW-1185">Reference proteome</keyword>
<feature type="region of interest" description="Disordered" evidence="11">
    <location>
        <begin position="957"/>
        <end position="1026"/>
    </location>
</feature>
<dbReference type="EMBL" id="MU006218">
    <property type="protein sequence ID" value="KAF2831127.1"/>
    <property type="molecule type" value="Genomic_DNA"/>
</dbReference>
<dbReference type="GO" id="GO:0005524">
    <property type="term" value="F:ATP binding"/>
    <property type="evidence" value="ECO:0007669"/>
    <property type="project" value="UniProtKB-UniRule"/>
</dbReference>
<evidence type="ECO:0000256" key="11">
    <source>
        <dbReference type="SAM" id="MobiDB-lite"/>
    </source>
</evidence>
<feature type="region of interest" description="Disordered" evidence="11">
    <location>
        <begin position="1"/>
        <end position="172"/>
    </location>
</feature>
<dbReference type="GO" id="GO:0005737">
    <property type="term" value="C:cytoplasm"/>
    <property type="evidence" value="ECO:0007669"/>
    <property type="project" value="TreeGrafter"/>
</dbReference>
<keyword evidence="5 10" id="KW-0547">Nucleotide-binding</keyword>
<dbReference type="PROSITE" id="PS00107">
    <property type="entry name" value="PROTEIN_KINASE_ATP"/>
    <property type="match status" value="1"/>
</dbReference>
<dbReference type="PANTHER" id="PTHR48012">
    <property type="entry name" value="STERILE20-LIKE KINASE, ISOFORM B-RELATED"/>
    <property type="match status" value="1"/>
</dbReference>
<dbReference type="InterPro" id="IPR008271">
    <property type="entry name" value="Ser/Thr_kinase_AS"/>
</dbReference>
<feature type="region of interest" description="Disordered" evidence="11">
    <location>
        <begin position="568"/>
        <end position="587"/>
    </location>
</feature>
<dbReference type="GO" id="GO:0004674">
    <property type="term" value="F:protein serine/threonine kinase activity"/>
    <property type="evidence" value="ECO:0007669"/>
    <property type="project" value="UniProtKB-KW"/>
</dbReference>
<feature type="compositionally biased region" description="Low complexity" evidence="11">
    <location>
        <begin position="95"/>
        <end position="108"/>
    </location>
</feature>
<dbReference type="PROSITE" id="PS00108">
    <property type="entry name" value="PROTEIN_KINASE_ST"/>
    <property type="match status" value="1"/>
</dbReference>
<dbReference type="OrthoDB" id="248923at2759"/>
<evidence type="ECO:0000259" key="12">
    <source>
        <dbReference type="PROSITE" id="PS50011"/>
    </source>
</evidence>
<feature type="compositionally biased region" description="Polar residues" evidence="11">
    <location>
        <begin position="957"/>
        <end position="984"/>
    </location>
</feature>
<dbReference type="EC" id="2.7.11.1" evidence="2"/>
<dbReference type="InterPro" id="IPR017441">
    <property type="entry name" value="Protein_kinase_ATP_BS"/>
</dbReference>
<evidence type="ECO:0000313" key="14">
    <source>
        <dbReference type="Proteomes" id="UP000799424"/>
    </source>
</evidence>
<keyword evidence="4" id="KW-0808">Transferase</keyword>
<feature type="region of interest" description="Disordered" evidence="11">
    <location>
        <begin position="762"/>
        <end position="909"/>
    </location>
</feature>
<dbReference type="Proteomes" id="UP000799424">
    <property type="component" value="Unassembled WGS sequence"/>
</dbReference>
<accession>A0A6A7AEP3</accession>
<dbReference type="SUPFAM" id="SSF56112">
    <property type="entry name" value="Protein kinase-like (PK-like)"/>
    <property type="match status" value="1"/>
</dbReference>
<evidence type="ECO:0000256" key="1">
    <source>
        <dbReference type="ARBA" id="ARBA00008874"/>
    </source>
</evidence>
<dbReference type="PROSITE" id="PS50011">
    <property type="entry name" value="PROTEIN_KINASE_DOM"/>
    <property type="match status" value="1"/>
</dbReference>
<comment type="catalytic activity">
    <reaction evidence="9">
        <text>L-seryl-[protein] + ATP = O-phospho-L-seryl-[protein] + ADP + H(+)</text>
        <dbReference type="Rhea" id="RHEA:17989"/>
        <dbReference type="Rhea" id="RHEA-COMP:9863"/>
        <dbReference type="Rhea" id="RHEA-COMP:11604"/>
        <dbReference type="ChEBI" id="CHEBI:15378"/>
        <dbReference type="ChEBI" id="CHEBI:29999"/>
        <dbReference type="ChEBI" id="CHEBI:30616"/>
        <dbReference type="ChEBI" id="CHEBI:83421"/>
        <dbReference type="ChEBI" id="CHEBI:456216"/>
        <dbReference type="EC" id="2.7.11.1"/>
    </reaction>
</comment>
<comment type="catalytic activity">
    <reaction evidence="8">
        <text>L-threonyl-[protein] + ATP = O-phospho-L-threonyl-[protein] + ADP + H(+)</text>
        <dbReference type="Rhea" id="RHEA:46608"/>
        <dbReference type="Rhea" id="RHEA-COMP:11060"/>
        <dbReference type="Rhea" id="RHEA-COMP:11605"/>
        <dbReference type="ChEBI" id="CHEBI:15378"/>
        <dbReference type="ChEBI" id="CHEBI:30013"/>
        <dbReference type="ChEBI" id="CHEBI:30616"/>
        <dbReference type="ChEBI" id="CHEBI:61977"/>
        <dbReference type="ChEBI" id="CHEBI:456216"/>
        <dbReference type="EC" id="2.7.11.1"/>
    </reaction>
</comment>
<dbReference type="InterPro" id="IPR000719">
    <property type="entry name" value="Prot_kinase_dom"/>
</dbReference>
<evidence type="ECO:0000256" key="6">
    <source>
        <dbReference type="ARBA" id="ARBA00022777"/>
    </source>
</evidence>
<feature type="compositionally biased region" description="Low complexity" evidence="11">
    <location>
        <begin position="57"/>
        <end position="76"/>
    </location>
</feature>
<evidence type="ECO:0000256" key="5">
    <source>
        <dbReference type="ARBA" id="ARBA00022741"/>
    </source>
</evidence>
<feature type="compositionally biased region" description="Low complexity" evidence="11">
    <location>
        <begin position="1112"/>
        <end position="1124"/>
    </location>
</feature>
<feature type="compositionally biased region" description="Basic and acidic residues" evidence="11">
    <location>
        <begin position="832"/>
        <end position="850"/>
    </location>
</feature>
<keyword evidence="7 10" id="KW-0067">ATP-binding</keyword>
<feature type="domain" description="Protein kinase" evidence="12">
    <location>
        <begin position="255"/>
        <end position="535"/>
    </location>
</feature>
<evidence type="ECO:0000313" key="13">
    <source>
        <dbReference type="EMBL" id="KAF2831127.1"/>
    </source>
</evidence>
<evidence type="ECO:0000256" key="8">
    <source>
        <dbReference type="ARBA" id="ARBA00047899"/>
    </source>
</evidence>
<feature type="compositionally biased region" description="Pro residues" evidence="11">
    <location>
        <begin position="151"/>
        <end position="164"/>
    </location>
</feature>
<feature type="compositionally biased region" description="Polar residues" evidence="11">
    <location>
        <begin position="1095"/>
        <end position="1105"/>
    </location>
</feature>
<evidence type="ECO:0000256" key="7">
    <source>
        <dbReference type="ARBA" id="ARBA00022840"/>
    </source>
</evidence>
<evidence type="ECO:0000256" key="9">
    <source>
        <dbReference type="ARBA" id="ARBA00048679"/>
    </source>
</evidence>
<feature type="binding site" evidence="10">
    <location>
        <position position="284"/>
    </location>
    <ligand>
        <name>ATP</name>
        <dbReference type="ChEBI" id="CHEBI:30616"/>
    </ligand>
</feature>
<evidence type="ECO:0000256" key="2">
    <source>
        <dbReference type="ARBA" id="ARBA00012513"/>
    </source>
</evidence>
<keyword evidence="6" id="KW-0418">Kinase</keyword>